<dbReference type="GO" id="GO:0008700">
    <property type="term" value="F:(R,S)-4-hydroxy-2-oxoglutarate aldolase activity"/>
    <property type="evidence" value="ECO:0007669"/>
    <property type="project" value="UniProtKB-EC"/>
</dbReference>
<keyword evidence="2" id="KW-0119">Carbohydrate metabolism</keyword>
<dbReference type="EC" id="4.1.3.16" evidence="3"/>
<dbReference type="InterPro" id="IPR000887">
    <property type="entry name" value="Aldlse_KDPG_KHG"/>
</dbReference>
<name>A0A975YJN8_9PROT</name>
<dbReference type="EC" id="4.1.2.14" evidence="3"/>
<keyword evidence="4" id="KW-1185">Reference proteome</keyword>
<dbReference type="Pfam" id="PF01081">
    <property type="entry name" value="Aldolase"/>
    <property type="match status" value="1"/>
</dbReference>
<sequence>MSHPLLPRLVEARVIPVIRTRSADSARIAVAWLREAGFSTFEITLTVPGATELIRELASDPALLVGAGTVRTATEAYACGEAGARFIVCPWNEPEIVPAGRRFGALVMLGALTPDEVVEALEGFADAVKIFPAASMGGPAHLRALKTVFPDVAFCPTGGVEPGNVRAYLDAGAAFVGIGGRLVDESLIAAGAKDEVMAAARAALAA</sequence>
<evidence type="ECO:0000313" key="4">
    <source>
        <dbReference type="Proteomes" id="UP000694001"/>
    </source>
</evidence>
<evidence type="ECO:0000256" key="1">
    <source>
        <dbReference type="ARBA" id="ARBA00023239"/>
    </source>
</evidence>
<dbReference type="CDD" id="cd00452">
    <property type="entry name" value="KDPG_aldolase"/>
    <property type="match status" value="1"/>
</dbReference>
<dbReference type="PANTHER" id="PTHR30246">
    <property type="entry name" value="2-KETO-3-DEOXY-6-PHOSPHOGLUCONATE ALDOLASE"/>
    <property type="match status" value="1"/>
</dbReference>
<organism evidence="3 4">
    <name type="scientific">Elioraea tepida</name>
    <dbReference type="NCBI Taxonomy" id="2843330"/>
    <lineage>
        <taxon>Bacteria</taxon>
        <taxon>Pseudomonadati</taxon>
        <taxon>Pseudomonadota</taxon>
        <taxon>Alphaproteobacteria</taxon>
        <taxon>Acetobacterales</taxon>
        <taxon>Elioraeaceae</taxon>
        <taxon>Elioraea</taxon>
    </lineage>
</organism>
<dbReference type="RefSeq" id="WP_218285921.1">
    <property type="nucleotide sequence ID" value="NZ_CP076448.1"/>
</dbReference>
<dbReference type="KEGG" id="elio:KO353_00900"/>
<dbReference type="NCBIfam" id="TIGR01182">
    <property type="entry name" value="eda"/>
    <property type="match status" value="1"/>
</dbReference>
<evidence type="ECO:0000256" key="2">
    <source>
        <dbReference type="ARBA" id="ARBA00023277"/>
    </source>
</evidence>
<evidence type="ECO:0000313" key="3">
    <source>
        <dbReference type="EMBL" id="QXM24864.1"/>
    </source>
</evidence>
<gene>
    <name evidence="3" type="primary">eda</name>
    <name evidence="3" type="ORF">KO353_00900</name>
</gene>
<dbReference type="AlphaFoldDB" id="A0A975YJN8"/>
<dbReference type="Proteomes" id="UP000694001">
    <property type="component" value="Chromosome"/>
</dbReference>
<proteinExistence type="predicted"/>
<accession>A0A975YJN8</accession>
<reference evidence="3" key="1">
    <citation type="submission" date="2021-06" db="EMBL/GenBank/DDBJ databases">
        <title>Elioraea tepida, sp. nov., a moderately thermophilic aerobic anoxygenic phototrophic bacterium isolated from an alkaline siliceous hot spring mat community in Yellowstone National Park, WY, USA.</title>
        <authorList>
            <person name="Saini M.K."/>
            <person name="Yoshida S."/>
            <person name="Sebastian A."/>
            <person name="Hirose S."/>
            <person name="Hara E."/>
            <person name="Tamaki H."/>
            <person name="Soulier N.T."/>
            <person name="Albert I."/>
            <person name="Hanada S."/>
            <person name="Bryant D.A."/>
            <person name="Tank M."/>
        </authorList>
    </citation>
    <scope>NUCLEOTIDE SEQUENCE</scope>
    <source>
        <strain evidence="3">MS-P2</strain>
    </source>
</reference>
<keyword evidence="1 3" id="KW-0456">Lyase</keyword>
<protein>
    <submittedName>
        <fullName evidence="3">Bifunctional 4-hydroxy-2-oxoglutarate aldolase/2-dehydro-3-deoxy-phosphogluconate aldolase</fullName>
        <ecNumber evidence="3">4.1.2.14</ecNumber>
        <ecNumber evidence="3">4.1.3.16</ecNumber>
    </submittedName>
</protein>
<dbReference type="PANTHER" id="PTHR30246:SF1">
    <property type="entry name" value="2-DEHYDRO-3-DEOXY-6-PHOSPHOGALACTONATE ALDOLASE-RELATED"/>
    <property type="match status" value="1"/>
</dbReference>
<dbReference type="EMBL" id="CP076448">
    <property type="protein sequence ID" value="QXM24864.1"/>
    <property type="molecule type" value="Genomic_DNA"/>
</dbReference>
<dbReference type="GO" id="GO:0008675">
    <property type="term" value="F:2-dehydro-3-deoxy-phosphogluconate aldolase activity"/>
    <property type="evidence" value="ECO:0007669"/>
    <property type="project" value="UniProtKB-EC"/>
</dbReference>